<dbReference type="Proteomes" id="UP000204221">
    <property type="component" value="Chromosome"/>
</dbReference>
<accession>A0A221W828</accession>
<keyword evidence="6 7" id="KW-0503">Monooxygenase</keyword>
<dbReference type="InterPro" id="IPR001128">
    <property type="entry name" value="Cyt_P450"/>
</dbReference>
<evidence type="ECO:0000256" key="1">
    <source>
        <dbReference type="ARBA" id="ARBA00010617"/>
    </source>
</evidence>
<protein>
    <submittedName>
        <fullName evidence="8">Pentalenolactone synthase</fullName>
        <ecNumber evidence="8">1.14.19.8</ecNumber>
    </submittedName>
</protein>
<dbReference type="InterPro" id="IPR017972">
    <property type="entry name" value="Cyt_P450_CS"/>
</dbReference>
<dbReference type="GO" id="GO:0016705">
    <property type="term" value="F:oxidoreductase activity, acting on paired donors, with incorporation or reduction of molecular oxygen"/>
    <property type="evidence" value="ECO:0007669"/>
    <property type="project" value="InterPro"/>
</dbReference>
<keyword evidence="4 7" id="KW-0560">Oxidoreductase</keyword>
<keyword evidence="9" id="KW-1185">Reference proteome</keyword>
<dbReference type="InterPro" id="IPR036396">
    <property type="entry name" value="Cyt_P450_sf"/>
</dbReference>
<evidence type="ECO:0000256" key="4">
    <source>
        <dbReference type="ARBA" id="ARBA00023002"/>
    </source>
</evidence>
<dbReference type="Gene3D" id="1.10.630.10">
    <property type="entry name" value="Cytochrome P450"/>
    <property type="match status" value="1"/>
</dbReference>
<reference evidence="8 9" key="1">
    <citation type="submission" date="2017-07" db="EMBL/GenBank/DDBJ databases">
        <title>Complete genome sequence of Actinoalloteichus hoggarensis DSM 45943, type strain of Actinoalloteichus hoggarensis.</title>
        <authorList>
            <person name="Ruckert C."/>
            <person name="Nouioui I."/>
            <person name="Willmese J."/>
            <person name="van Wezel G."/>
            <person name="Klenk H.-P."/>
            <person name="Kalinowski J."/>
            <person name="Zotchev S.B."/>
        </authorList>
    </citation>
    <scope>NUCLEOTIDE SEQUENCE [LARGE SCALE GENOMIC DNA]</scope>
    <source>
        <strain evidence="8 9">DSM 45943</strain>
    </source>
</reference>
<proteinExistence type="inferred from homology"/>
<evidence type="ECO:0000256" key="7">
    <source>
        <dbReference type="RuleBase" id="RU000461"/>
    </source>
</evidence>
<dbReference type="SUPFAM" id="SSF48264">
    <property type="entry name" value="Cytochrome P450"/>
    <property type="match status" value="1"/>
</dbReference>
<dbReference type="PRINTS" id="PR00359">
    <property type="entry name" value="BP450"/>
</dbReference>
<dbReference type="AlphaFoldDB" id="A0A221W828"/>
<evidence type="ECO:0000256" key="2">
    <source>
        <dbReference type="ARBA" id="ARBA00022617"/>
    </source>
</evidence>
<dbReference type="FunFam" id="1.10.630.10:FF:000018">
    <property type="entry name" value="Cytochrome P450 monooxygenase"/>
    <property type="match status" value="1"/>
</dbReference>
<gene>
    <name evidence="8" type="primary">penM2</name>
    <name evidence="8" type="ORF">AHOG_20895</name>
</gene>
<dbReference type="InterPro" id="IPR002397">
    <property type="entry name" value="Cyt_P450_B"/>
</dbReference>
<dbReference type="EC" id="1.14.19.8" evidence="8"/>
<keyword evidence="3 7" id="KW-0479">Metal-binding</keyword>
<dbReference type="PROSITE" id="PS00086">
    <property type="entry name" value="CYTOCHROME_P450"/>
    <property type="match status" value="1"/>
</dbReference>
<evidence type="ECO:0000256" key="3">
    <source>
        <dbReference type="ARBA" id="ARBA00022723"/>
    </source>
</evidence>
<dbReference type="EMBL" id="CP022521">
    <property type="protein sequence ID" value="ASO21796.1"/>
    <property type="molecule type" value="Genomic_DNA"/>
</dbReference>
<evidence type="ECO:0000313" key="8">
    <source>
        <dbReference type="EMBL" id="ASO21796.1"/>
    </source>
</evidence>
<evidence type="ECO:0000256" key="6">
    <source>
        <dbReference type="ARBA" id="ARBA00023033"/>
    </source>
</evidence>
<keyword evidence="2 7" id="KW-0349">Heme</keyword>
<evidence type="ECO:0000256" key="5">
    <source>
        <dbReference type="ARBA" id="ARBA00023004"/>
    </source>
</evidence>
<dbReference type="Pfam" id="PF00067">
    <property type="entry name" value="p450"/>
    <property type="match status" value="1"/>
</dbReference>
<sequence length="486" mass="53054">MLRGVRVRATAVTDLDGCDDAVIPPRRVTADGPRRAAASRRAPRLRPPQVRCAPILTGRVNSLVEMITVRVASCSDSDIFSPETRVYEGASVTAPVQLSIEDARPLHVDPILRQLQRLSPVHRVRTASGSAAWRVTGYREVRQLLEDPRLGRSHPDPDNAARTGEAAMLGRLRGSHETEKADHLRMRTLLRPQLAPGRVRSWRPRVEEIAAELLDELATRRRPADLNTALAQPLPGRVIAEVLGVPVADRERFQAWTHAAGYVKDRDHSEQGFARLVDYGRELVARKRREPADDVISRLCAAEPVDGVELDDEAVAVLSMTLLFGGEATVMAIGLGVLTLLSHPAQWGLLLAEPALIPAAVEEILRGMDKGGDGIARYAHTDVDIADITIRAGELVLLDTGAANHDDTVFVDPDRLDVTRQAASHLAFGHGIHYCIGTALARLELQAVLGLLIPRFPTLRLAVPVEELRIDRDILAGGLTALPVTW</sequence>
<keyword evidence="5 7" id="KW-0408">Iron</keyword>
<dbReference type="GO" id="GO:0005506">
    <property type="term" value="F:iron ion binding"/>
    <property type="evidence" value="ECO:0007669"/>
    <property type="project" value="InterPro"/>
</dbReference>
<organism evidence="8 9">
    <name type="scientific">Actinoalloteichus hoggarensis</name>
    <dbReference type="NCBI Taxonomy" id="1470176"/>
    <lineage>
        <taxon>Bacteria</taxon>
        <taxon>Bacillati</taxon>
        <taxon>Actinomycetota</taxon>
        <taxon>Actinomycetes</taxon>
        <taxon>Pseudonocardiales</taxon>
        <taxon>Pseudonocardiaceae</taxon>
        <taxon>Actinoalloteichus</taxon>
    </lineage>
</organism>
<dbReference type="GO" id="GO:0020037">
    <property type="term" value="F:heme binding"/>
    <property type="evidence" value="ECO:0007669"/>
    <property type="project" value="InterPro"/>
</dbReference>
<dbReference type="KEGG" id="ahg:AHOG_20895"/>
<dbReference type="GO" id="GO:0004497">
    <property type="term" value="F:monooxygenase activity"/>
    <property type="evidence" value="ECO:0007669"/>
    <property type="project" value="UniProtKB-KW"/>
</dbReference>
<evidence type="ECO:0000313" key="9">
    <source>
        <dbReference type="Proteomes" id="UP000204221"/>
    </source>
</evidence>
<comment type="similarity">
    <text evidence="1 7">Belongs to the cytochrome P450 family.</text>
</comment>
<dbReference type="PANTHER" id="PTHR46696:SF6">
    <property type="entry name" value="P450, PUTATIVE (EUROFUNG)-RELATED"/>
    <property type="match status" value="1"/>
</dbReference>
<dbReference type="PANTHER" id="PTHR46696">
    <property type="entry name" value="P450, PUTATIVE (EUROFUNG)-RELATED"/>
    <property type="match status" value="1"/>
</dbReference>
<name>A0A221W828_9PSEU</name>
<dbReference type="CDD" id="cd11031">
    <property type="entry name" value="Cyp158A-like"/>
    <property type="match status" value="1"/>
</dbReference>